<dbReference type="InterPro" id="IPR034746">
    <property type="entry name" value="POTRA"/>
</dbReference>
<dbReference type="AlphaFoldDB" id="A0A3B0W407"/>
<dbReference type="GO" id="GO:0019867">
    <property type="term" value="C:outer membrane"/>
    <property type="evidence" value="ECO:0007669"/>
    <property type="project" value="InterPro"/>
</dbReference>
<accession>A0A3B0W407</accession>
<evidence type="ECO:0000256" key="6">
    <source>
        <dbReference type="ARBA" id="ARBA00023136"/>
    </source>
</evidence>
<protein>
    <submittedName>
        <fullName evidence="9">Outer membrane protein assembly factor YaeT</fullName>
    </submittedName>
</protein>
<dbReference type="PANTHER" id="PTHR12815">
    <property type="entry name" value="SORTING AND ASSEMBLY MACHINERY SAMM50 PROTEIN FAMILY MEMBER"/>
    <property type="match status" value="1"/>
</dbReference>
<sequence length="892" mass="99402">MQLTSRFPFRFHPVPGLLLLVLVTILCAASGEAWAVKQNTVFIPFKINAANQQAIAKKADAALQQELQTKHFTMLSREKAAKLVDYAGSWPPPPAVIRQIAKKTGFDYVAVGSLTLIGGRMSLDVQVFDILAAGPPHSSYRDNLTLDQLKTAVHDTVTDILGYTDRNFIIASIAPVGNKRIDSGAIMRKITTRPGDIYDPVRLRKDLKAVFSMGYFDDVQIESTDTNKGKAIIFRVKEKPVISKVLIEGTDEIKEQDVRDAANISANSILNPARLNDAVERIKELYKSKGYYKTTVAAKLSYPTKDKVVVRFVVHEGKKVYIGKISFSGNKTFDDSDLRDVIKTSTRGWFSWITESGILKMDVLNHDTERLGAFYHNHGFIEARIGDPIVKQQGGRIHITFPIQEGPRYRVGTVEIKGDLIESKDKLMSLLKIRHEKFLNRKILRDDILRLTDLYAEHGYAFAEVRPHINSAPTSKRVDIVLTVSKGALVHFNRIEIEGNTRTRDNVIRRDLVVKEGGIFDSKAIRKSTANLQRLGFFEDVSVTPKPTVNPDQMNVLVKVKEKSTGQFSVGAGYSSSDSLMFMSQISENNLMGTGNRLSLAANLSSISTRFNLSYTDPRVFDSEVLAGIDLYNWRRVYDDYTKDSRGGALRFGQPFFEKWRLFYSYSYATTTLSDIANNASWVITQSEDIKVTSAIQIGLARDTRNRYYGASTGSKNTLSIKYAGGPFGGDAQFTKVEATSSWYFPLPLDCVFHVKGAAGQAFANETNKLPVYEHFYLGGLGSIRGFKSAHISPRDPVTGERIGGDKMWYGNIEVIFPLVKNAGLRGVVFTDFGNVYAVGHRWDFASVKKSVGIGFRWLSPMGPLRLAWGYNLDPTGDEDSSVWDFSIGGGF</sequence>
<keyword evidence="5" id="KW-0677">Repeat</keyword>
<keyword evidence="2" id="KW-1134">Transmembrane beta strand</keyword>
<name>A0A3B0W407_9ZZZZ</name>
<dbReference type="InterPro" id="IPR039910">
    <property type="entry name" value="D15-like"/>
</dbReference>
<dbReference type="EMBL" id="UOEY01000070">
    <property type="protein sequence ID" value="VAW39346.1"/>
    <property type="molecule type" value="Genomic_DNA"/>
</dbReference>
<feature type="domain" description="POTRA" evidence="8">
    <location>
        <begin position="240"/>
        <end position="317"/>
    </location>
</feature>
<keyword evidence="4" id="KW-0732">Signal</keyword>
<feature type="domain" description="POTRA" evidence="8">
    <location>
        <begin position="320"/>
        <end position="406"/>
    </location>
</feature>
<keyword evidence="3" id="KW-0812">Transmembrane</keyword>
<dbReference type="Pfam" id="PF01103">
    <property type="entry name" value="Omp85"/>
    <property type="match status" value="1"/>
</dbReference>
<proteinExistence type="inferred from homology"/>
<evidence type="ECO:0000313" key="9">
    <source>
        <dbReference type="EMBL" id="VAW39346.1"/>
    </source>
</evidence>
<evidence type="ECO:0000256" key="4">
    <source>
        <dbReference type="ARBA" id="ARBA00022729"/>
    </source>
</evidence>
<dbReference type="NCBIfam" id="TIGR03303">
    <property type="entry name" value="OM_YaeT"/>
    <property type="match status" value="1"/>
</dbReference>
<feature type="domain" description="POTRA" evidence="8">
    <location>
        <begin position="490"/>
        <end position="563"/>
    </location>
</feature>
<dbReference type="Gene3D" id="3.10.20.310">
    <property type="entry name" value="membrane protein fhac"/>
    <property type="match status" value="5"/>
</dbReference>
<dbReference type="Gene3D" id="2.40.160.50">
    <property type="entry name" value="membrane protein fhac: a member of the omp85/tpsb transporter family"/>
    <property type="match status" value="1"/>
</dbReference>
<keyword evidence="7" id="KW-0998">Cell outer membrane</keyword>
<evidence type="ECO:0000256" key="1">
    <source>
        <dbReference type="ARBA" id="ARBA00004370"/>
    </source>
</evidence>
<dbReference type="GO" id="GO:0071709">
    <property type="term" value="P:membrane assembly"/>
    <property type="evidence" value="ECO:0007669"/>
    <property type="project" value="InterPro"/>
</dbReference>
<evidence type="ECO:0000256" key="3">
    <source>
        <dbReference type="ARBA" id="ARBA00022692"/>
    </source>
</evidence>
<gene>
    <name evidence="9" type="ORF">MNBD_DELTA04-1374</name>
</gene>
<dbReference type="PANTHER" id="PTHR12815:SF23">
    <property type="entry name" value="OUTER MEMBRANE PROTEIN ASSEMBLY FACTOR BAMA"/>
    <property type="match status" value="1"/>
</dbReference>
<evidence type="ECO:0000256" key="5">
    <source>
        <dbReference type="ARBA" id="ARBA00022737"/>
    </source>
</evidence>
<dbReference type="InterPro" id="IPR023707">
    <property type="entry name" value="OM_assembly_BamA"/>
</dbReference>
<evidence type="ECO:0000259" key="8">
    <source>
        <dbReference type="PROSITE" id="PS51779"/>
    </source>
</evidence>
<dbReference type="PIRSF" id="PIRSF006076">
    <property type="entry name" value="OM_assembly_OMP85"/>
    <property type="match status" value="1"/>
</dbReference>
<dbReference type="InterPro" id="IPR010827">
    <property type="entry name" value="BamA/TamA_POTRA"/>
</dbReference>
<comment type="subcellular location">
    <subcellularLocation>
        <location evidence="1">Membrane</location>
    </subcellularLocation>
</comment>
<feature type="domain" description="POTRA" evidence="8">
    <location>
        <begin position="168"/>
        <end position="239"/>
    </location>
</feature>
<reference evidence="9" key="1">
    <citation type="submission" date="2018-06" db="EMBL/GenBank/DDBJ databases">
        <authorList>
            <person name="Zhirakovskaya E."/>
        </authorList>
    </citation>
    <scope>NUCLEOTIDE SEQUENCE</scope>
</reference>
<dbReference type="InterPro" id="IPR000184">
    <property type="entry name" value="Bac_surfAg_D15"/>
</dbReference>
<dbReference type="PROSITE" id="PS51779">
    <property type="entry name" value="POTRA"/>
    <property type="match status" value="4"/>
</dbReference>
<evidence type="ECO:0000256" key="2">
    <source>
        <dbReference type="ARBA" id="ARBA00022452"/>
    </source>
</evidence>
<dbReference type="Pfam" id="PF07244">
    <property type="entry name" value="POTRA"/>
    <property type="match status" value="5"/>
</dbReference>
<organism evidence="9">
    <name type="scientific">hydrothermal vent metagenome</name>
    <dbReference type="NCBI Taxonomy" id="652676"/>
    <lineage>
        <taxon>unclassified sequences</taxon>
        <taxon>metagenomes</taxon>
        <taxon>ecological metagenomes</taxon>
    </lineage>
</organism>
<dbReference type="HAMAP" id="MF_01430">
    <property type="entry name" value="OM_assembly_BamA"/>
    <property type="match status" value="1"/>
</dbReference>
<evidence type="ECO:0000256" key="7">
    <source>
        <dbReference type="ARBA" id="ARBA00023237"/>
    </source>
</evidence>
<keyword evidence="6" id="KW-0472">Membrane</keyword>